<dbReference type="PANTHER" id="PTHR12287">
    <property type="entry name" value="EPIDERMAL GROWTH FACTOR RECEPTOR KINASE SUBSTRATE EPS8-RELATED PROTEIN"/>
    <property type="match status" value="1"/>
</dbReference>
<comment type="caution">
    <text evidence="6">The sequence shown here is derived from an EMBL/GenBank/DDBJ whole genome shotgun (WGS) entry which is preliminary data.</text>
</comment>
<dbReference type="Pfam" id="PF22975">
    <property type="entry name" value="EPS8_2nd"/>
    <property type="match status" value="1"/>
</dbReference>
<dbReference type="Pfam" id="PF18016">
    <property type="entry name" value="SAM_3"/>
    <property type="match status" value="1"/>
</dbReference>
<accession>A0AA47P1A7</accession>
<dbReference type="GO" id="GO:1900029">
    <property type="term" value="P:positive regulation of ruffle assembly"/>
    <property type="evidence" value="ECO:0007669"/>
    <property type="project" value="TreeGrafter"/>
</dbReference>
<reference evidence="6" key="1">
    <citation type="journal article" date="2023" name="Front. Mar. Sci.">
        <title>A new Merluccius polli reference genome to investigate the effects of global change in West African waters.</title>
        <authorList>
            <person name="Mateo J.L."/>
            <person name="Blanco-Fernandez C."/>
            <person name="Garcia-Vazquez E."/>
            <person name="Machado-Schiaffino G."/>
        </authorList>
    </citation>
    <scope>NUCLEOTIDE SEQUENCE</scope>
    <source>
        <strain evidence="6">C29</strain>
        <tissue evidence="6">Fin</tissue>
    </source>
</reference>
<keyword evidence="7" id="KW-1185">Reference proteome</keyword>
<dbReference type="Proteomes" id="UP001174136">
    <property type="component" value="Unassembled WGS sequence"/>
</dbReference>
<dbReference type="InterPro" id="IPR055093">
    <property type="entry name" value="EPS8_2nd"/>
</dbReference>
<dbReference type="Gene3D" id="1.10.150.50">
    <property type="entry name" value="Transcription Factor, Ets-1"/>
    <property type="match status" value="1"/>
</dbReference>
<dbReference type="Gene3D" id="2.30.29.30">
    <property type="entry name" value="Pleckstrin-homology domain (PH domain)/Phosphotyrosine-binding domain (PTB)"/>
    <property type="match status" value="1"/>
</dbReference>
<sequence>MGAMIVHAPQAELESLPLGSILQTKAVLDSCAYNSLLTVTVQDRHKRSAQVYMFQCEEVGAEFIKSDLDRMVQRKPADVDNHGEQLNIRNQENIIGQRVPGSFRNPGPMLDRPTSPPEDPGQQWSGRDFESTPAPRVYTPPQHESQYNAEFGMDRQESPPMTEYTDIERDTDILNHVLSDVELFMGILAAANSTKAKDGKGKNNKIKKKHSKKKGASPPTVEEYIAYLQKVKYGFNLLGKLNGQLTNPSAADFVHILFTSLQIVVPQYALDISMKVVSPMLTELALQLLDQEVNPEENMFWRALGECWNVPRTKWPDRDAIPPYMPEFYDGWQIPPRPALPQSFQTGAIGHSNSQHFPPPPSRNRSLYNRRSSREMQGPPEESESPLYMRVIYDLMARNSQELSVLKGDIVQPIAGKGWLLGSAVRVGCEYLSRLLLLYLCFVIDKSKQWWIVRNNLQEEGHVPQNVLEPMNESVPMDYPQGSRGGAPTLDMMSSSADVRAWLEYKGFSKNTVERLSLLNGKLLLGISREDMQHLASPKEAGKVFFQLQPIKSAIALASEPGYGPYNGRY</sequence>
<evidence type="ECO:0000256" key="1">
    <source>
        <dbReference type="ARBA" id="ARBA00006197"/>
    </source>
</evidence>
<dbReference type="PROSITE" id="PS50002">
    <property type="entry name" value="SH3"/>
    <property type="match status" value="1"/>
</dbReference>
<keyword evidence="6" id="KW-0808">Transferase</keyword>
<comment type="similarity">
    <text evidence="1">Belongs to the EPS8 family.</text>
</comment>
<dbReference type="InterPro" id="IPR013761">
    <property type="entry name" value="SAM/pointed_sf"/>
</dbReference>
<evidence type="ECO:0000256" key="4">
    <source>
        <dbReference type="SAM" id="MobiDB-lite"/>
    </source>
</evidence>
<dbReference type="GO" id="GO:0031982">
    <property type="term" value="C:vesicle"/>
    <property type="evidence" value="ECO:0007669"/>
    <property type="project" value="TreeGrafter"/>
</dbReference>
<dbReference type="PANTHER" id="PTHR12287:SF22">
    <property type="entry name" value="EPIDERMAL GROWTH FACTOR RECEPTOR KINASE SUBSTRATE 8-LIKE PROTEIN 3"/>
    <property type="match status" value="1"/>
</dbReference>
<dbReference type="GO" id="GO:0003779">
    <property type="term" value="F:actin binding"/>
    <property type="evidence" value="ECO:0007669"/>
    <property type="project" value="TreeGrafter"/>
</dbReference>
<feature type="compositionally biased region" description="Basic residues" evidence="4">
    <location>
        <begin position="202"/>
        <end position="215"/>
    </location>
</feature>
<dbReference type="InterPro" id="IPR041418">
    <property type="entry name" value="SAM_3"/>
</dbReference>
<organism evidence="6 7">
    <name type="scientific">Merluccius polli</name>
    <name type="common">Benguela hake</name>
    <name type="synonym">Merluccius cadenati</name>
    <dbReference type="NCBI Taxonomy" id="89951"/>
    <lineage>
        <taxon>Eukaryota</taxon>
        <taxon>Metazoa</taxon>
        <taxon>Chordata</taxon>
        <taxon>Craniata</taxon>
        <taxon>Vertebrata</taxon>
        <taxon>Euteleostomi</taxon>
        <taxon>Actinopterygii</taxon>
        <taxon>Neopterygii</taxon>
        <taxon>Teleostei</taxon>
        <taxon>Neoteleostei</taxon>
        <taxon>Acanthomorphata</taxon>
        <taxon>Zeiogadaria</taxon>
        <taxon>Gadariae</taxon>
        <taxon>Gadiformes</taxon>
        <taxon>Gadoidei</taxon>
        <taxon>Merlucciidae</taxon>
        <taxon>Merluccius</taxon>
    </lineage>
</organism>
<dbReference type="GO" id="GO:0035023">
    <property type="term" value="P:regulation of Rho protein signal transduction"/>
    <property type="evidence" value="ECO:0007669"/>
    <property type="project" value="TreeGrafter"/>
</dbReference>
<dbReference type="InterPro" id="IPR013625">
    <property type="entry name" value="PTB"/>
</dbReference>
<dbReference type="InterPro" id="IPR039801">
    <property type="entry name" value="EPS8-like"/>
</dbReference>
<dbReference type="InterPro" id="IPR036028">
    <property type="entry name" value="SH3-like_dom_sf"/>
</dbReference>
<dbReference type="Gene3D" id="2.30.30.40">
    <property type="entry name" value="SH3 Domains"/>
    <property type="match status" value="1"/>
</dbReference>
<keyword evidence="6" id="KW-0675">Receptor</keyword>
<evidence type="ECO:0000256" key="3">
    <source>
        <dbReference type="PROSITE-ProRule" id="PRU00192"/>
    </source>
</evidence>
<dbReference type="EMBL" id="JAOPHQ010002559">
    <property type="protein sequence ID" value="KAK0146766.1"/>
    <property type="molecule type" value="Genomic_DNA"/>
</dbReference>
<dbReference type="GO" id="GO:0007266">
    <property type="term" value="P:Rho protein signal transduction"/>
    <property type="evidence" value="ECO:0007669"/>
    <property type="project" value="TreeGrafter"/>
</dbReference>
<evidence type="ECO:0000259" key="5">
    <source>
        <dbReference type="PROSITE" id="PS50002"/>
    </source>
</evidence>
<name>A0AA47P1A7_MERPO</name>
<keyword evidence="2 3" id="KW-0728">SH3 domain</keyword>
<evidence type="ECO:0000313" key="7">
    <source>
        <dbReference type="Proteomes" id="UP001174136"/>
    </source>
</evidence>
<evidence type="ECO:0000313" key="6">
    <source>
        <dbReference type="EMBL" id="KAK0146766.1"/>
    </source>
</evidence>
<feature type="region of interest" description="Disordered" evidence="4">
    <location>
        <begin position="97"/>
        <end position="161"/>
    </location>
</feature>
<dbReference type="AlphaFoldDB" id="A0AA47P1A7"/>
<dbReference type="GO" id="GO:0016301">
    <property type="term" value="F:kinase activity"/>
    <property type="evidence" value="ECO:0007669"/>
    <property type="project" value="UniProtKB-KW"/>
</dbReference>
<proteinExistence type="inferred from homology"/>
<protein>
    <submittedName>
        <fullName evidence="6">Epidermal growth factor receptor kinase substrate 8-like protein 3</fullName>
    </submittedName>
</protein>
<feature type="region of interest" description="Disordered" evidence="4">
    <location>
        <begin position="350"/>
        <end position="383"/>
    </location>
</feature>
<dbReference type="InterPro" id="IPR011993">
    <property type="entry name" value="PH-like_dom_sf"/>
</dbReference>
<dbReference type="Pfam" id="PF08416">
    <property type="entry name" value="PTB"/>
    <property type="match status" value="1"/>
</dbReference>
<gene>
    <name evidence="6" type="primary">EPS8L3_0</name>
    <name evidence="6" type="ORF">N1851_013883</name>
</gene>
<evidence type="ECO:0000256" key="2">
    <source>
        <dbReference type="ARBA" id="ARBA00022443"/>
    </source>
</evidence>
<feature type="domain" description="SH3" evidence="5">
    <location>
        <begin position="384"/>
        <end position="473"/>
    </location>
</feature>
<feature type="region of interest" description="Disordered" evidence="4">
    <location>
        <begin position="194"/>
        <end position="217"/>
    </location>
</feature>
<dbReference type="InterPro" id="IPR001452">
    <property type="entry name" value="SH3_domain"/>
</dbReference>
<dbReference type="SUPFAM" id="SSF50044">
    <property type="entry name" value="SH3-domain"/>
    <property type="match status" value="1"/>
</dbReference>
<keyword evidence="6" id="KW-0418">Kinase</keyword>
<dbReference type="GO" id="GO:0032587">
    <property type="term" value="C:ruffle membrane"/>
    <property type="evidence" value="ECO:0007669"/>
    <property type="project" value="TreeGrafter"/>
</dbReference>
<dbReference type="SUPFAM" id="SSF50729">
    <property type="entry name" value="PH domain-like"/>
    <property type="match status" value="1"/>
</dbReference>